<dbReference type="InterPro" id="IPR000330">
    <property type="entry name" value="SNF2_N"/>
</dbReference>
<evidence type="ECO:0000256" key="3">
    <source>
        <dbReference type="ARBA" id="ARBA00022741"/>
    </source>
</evidence>
<keyword evidence="8" id="KW-0067">ATP-binding</keyword>
<evidence type="ECO:0000256" key="5">
    <source>
        <dbReference type="ARBA" id="ARBA00022801"/>
    </source>
</evidence>
<feature type="compositionally biased region" description="Basic residues" evidence="10">
    <location>
        <begin position="220"/>
        <end position="232"/>
    </location>
</feature>
<dbReference type="GO" id="GO:0006289">
    <property type="term" value="P:nucleotide-excision repair"/>
    <property type="evidence" value="ECO:0007669"/>
    <property type="project" value="TreeGrafter"/>
</dbReference>
<dbReference type="InterPro" id="IPR027417">
    <property type="entry name" value="P-loop_NTPase"/>
</dbReference>
<keyword evidence="5" id="KW-0378">Hydrolase</keyword>
<evidence type="ECO:0000256" key="10">
    <source>
        <dbReference type="SAM" id="MobiDB-lite"/>
    </source>
</evidence>
<feature type="compositionally biased region" description="Polar residues" evidence="10">
    <location>
        <begin position="23"/>
        <end position="47"/>
    </location>
</feature>
<keyword evidence="14" id="KW-1185">Reference proteome</keyword>
<organism evidence="13 14">
    <name type="scientific">Dentipellis fragilis</name>
    <dbReference type="NCBI Taxonomy" id="205917"/>
    <lineage>
        <taxon>Eukaryota</taxon>
        <taxon>Fungi</taxon>
        <taxon>Dikarya</taxon>
        <taxon>Basidiomycota</taxon>
        <taxon>Agaricomycotina</taxon>
        <taxon>Agaricomycetes</taxon>
        <taxon>Russulales</taxon>
        <taxon>Hericiaceae</taxon>
        <taxon>Dentipellis</taxon>
    </lineage>
</organism>
<evidence type="ECO:0000256" key="8">
    <source>
        <dbReference type="ARBA" id="ARBA00022840"/>
    </source>
</evidence>
<evidence type="ECO:0000256" key="4">
    <source>
        <dbReference type="ARBA" id="ARBA00022771"/>
    </source>
</evidence>
<feature type="region of interest" description="Disordered" evidence="10">
    <location>
        <begin position="315"/>
        <end position="365"/>
    </location>
</feature>
<feature type="domain" description="Helicase ATP-binding" evidence="12">
    <location>
        <begin position="442"/>
        <end position="596"/>
    </location>
</feature>
<keyword evidence="2" id="KW-0479">Metal-binding</keyword>
<evidence type="ECO:0000313" key="14">
    <source>
        <dbReference type="Proteomes" id="UP000298327"/>
    </source>
</evidence>
<dbReference type="PROSITE" id="PS50089">
    <property type="entry name" value="ZF_RING_2"/>
    <property type="match status" value="1"/>
</dbReference>
<feature type="domain" description="RING-type" evidence="11">
    <location>
        <begin position="746"/>
        <end position="788"/>
    </location>
</feature>
<dbReference type="OrthoDB" id="448448at2759"/>
<evidence type="ECO:0000256" key="1">
    <source>
        <dbReference type="ARBA" id="ARBA00007025"/>
    </source>
</evidence>
<dbReference type="STRING" id="205917.A0A4Y9XTL7"/>
<dbReference type="Pfam" id="PF00176">
    <property type="entry name" value="SNF2-rel_dom"/>
    <property type="match status" value="1"/>
</dbReference>
<dbReference type="GO" id="GO:0005634">
    <property type="term" value="C:nucleus"/>
    <property type="evidence" value="ECO:0007669"/>
    <property type="project" value="TreeGrafter"/>
</dbReference>
<dbReference type="InterPro" id="IPR001841">
    <property type="entry name" value="Znf_RING"/>
</dbReference>
<evidence type="ECO:0000313" key="13">
    <source>
        <dbReference type="EMBL" id="TFY51899.1"/>
    </source>
</evidence>
<dbReference type="InterPro" id="IPR018957">
    <property type="entry name" value="Znf_C3HC4_RING-type"/>
</dbReference>
<dbReference type="Proteomes" id="UP000298327">
    <property type="component" value="Unassembled WGS sequence"/>
</dbReference>
<keyword evidence="7" id="KW-0862">Zinc</keyword>
<dbReference type="InterPro" id="IPR050628">
    <property type="entry name" value="SNF2_RAD54_helicase_TF"/>
</dbReference>
<dbReference type="GO" id="GO:0008270">
    <property type="term" value="F:zinc ion binding"/>
    <property type="evidence" value="ECO:0007669"/>
    <property type="project" value="UniProtKB-KW"/>
</dbReference>
<evidence type="ECO:0008006" key="15">
    <source>
        <dbReference type="Google" id="ProtNLM"/>
    </source>
</evidence>
<dbReference type="Gene3D" id="3.30.40.10">
    <property type="entry name" value="Zinc/RING finger domain, C3HC4 (zinc finger)"/>
    <property type="match status" value="1"/>
</dbReference>
<evidence type="ECO:0000256" key="6">
    <source>
        <dbReference type="ARBA" id="ARBA00022806"/>
    </source>
</evidence>
<dbReference type="GO" id="GO:0016787">
    <property type="term" value="F:hydrolase activity"/>
    <property type="evidence" value="ECO:0007669"/>
    <property type="project" value="UniProtKB-KW"/>
</dbReference>
<feature type="region of interest" description="Disordered" evidence="10">
    <location>
        <begin position="1"/>
        <end position="243"/>
    </location>
</feature>
<dbReference type="PANTHER" id="PTHR45626">
    <property type="entry name" value="TRANSCRIPTION TERMINATION FACTOR 2-RELATED"/>
    <property type="match status" value="1"/>
</dbReference>
<dbReference type="SMART" id="SM00184">
    <property type="entry name" value="RING"/>
    <property type="match status" value="1"/>
</dbReference>
<dbReference type="PROSITE" id="PS51192">
    <property type="entry name" value="HELICASE_ATP_BIND_1"/>
    <property type="match status" value="1"/>
</dbReference>
<feature type="compositionally biased region" description="Acidic residues" evidence="10">
    <location>
        <begin position="184"/>
        <end position="211"/>
    </location>
</feature>
<dbReference type="InterPro" id="IPR038718">
    <property type="entry name" value="SNF2-like_sf"/>
</dbReference>
<dbReference type="GO" id="GO:0008094">
    <property type="term" value="F:ATP-dependent activity, acting on DNA"/>
    <property type="evidence" value="ECO:0007669"/>
    <property type="project" value="TreeGrafter"/>
</dbReference>
<keyword evidence="4 9" id="KW-0863">Zinc-finger</keyword>
<comment type="similarity">
    <text evidence="1">Belongs to the SNF2/RAD54 helicase family.</text>
</comment>
<dbReference type="Pfam" id="PF00097">
    <property type="entry name" value="zf-C3HC4"/>
    <property type="match status" value="1"/>
</dbReference>
<dbReference type="Gene3D" id="3.40.50.300">
    <property type="entry name" value="P-loop containing nucleotide triphosphate hydrolases"/>
    <property type="match status" value="1"/>
</dbReference>
<dbReference type="SUPFAM" id="SSF52540">
    <property type="entry name" value="P-loop containing nucleoside triphosphate hydrolases"/>
    <property type="match status" value="2"/>
</dbReference>
<dbReference type="PANTHER" id="PTHR45626:SF12">
    <property type="entry name" value="DNA REPAIR PROTEIN RAD16"/>
    <property type="match status" value="1"/>
</dbReference>
<reference evidence="13 14" key="1">
    <citation type="submission" date="2019-02" db="EMBL/GenBank/DDBJ databases">
        <title>Genome sequencing of the rare red list fungi Dentipellis fragilis.</title>
        <authorList>
            <person name="Buettner E."/>
            <person name="Kellner H."/>
        </authorList>
    </citation>
    <scope>NUCLEOTIDE SEQUENCE [LARGE SCALE GENOMIC DNA]</scope>
    <source>
        <strain evidence="13 14">DSM 105465</strain>
    </source>
</reference>
<dbReference type="GO" id="GO:0004386">
    <property type="term" value="F:helicase activity"/>
    <property type="evidence" value="ECO:0007669"/>
    <property type="project" value="UniProtKB-KW"/>
</dbReference>
<dbReference type="SUPFAM" id="SSF57850">
    <property type="entry name" value="RING/U-box"/>
    <property type="match status" value="1"/>
</dbReference>
<comment type="caution">
    <text evidence="13">The sequence shown here is derived from an EMBL/GenBank/DDBJ whole genome shotgun (WGS) entry which is preliminary data.</text>
</comment>
<feature type="compositionally biased region" description="Basic residues" evidence="10">
    <location>
        <begin position="328"/>
        <end position="354"/>
    </location>
</feature>
<protein>
    <recommendedName>
        <fullName evidence="15">Helicase ATP-binding domain-containing protein</fullName>
    </recommendedName>
</protein>
<feature type="compositionally biased region" description="Low complexity" evidence="10">
    <location>
        <begin position="7"/>
        <end position="22"/>
    </location>
</feature>
<evidence type="ECO:0000256" key="2">
    <source>
        <dbReference type="ARBA" id="ARBA00022723"/>
    </source>
</evidence>
<gene>
    <name evidence="13" type="ORF">EVG20_g10787</name>
</gene>
<keyword evidence="6" id="KW-0347">Helicase</keyword>
<dbReference type="InterPro" id="IPR014001">
    <property type="entry name" value="Helicase_ATP-bd"/>
</dbReference>
<proteinExistence type="inferred from homology"/>
<keyword evidence="3" id="KW-0547">Nucleotide-binding</keyword>
<evidence type="ECO:0000259" key="12">
    <source>
        <dbReference type="PROSITE" id="PS51192"/>
    </source>
</evidence>
<evidence type="ECO:0000259" key="11">
    <source>
        <dbReference type="PROSITE" id="PS50089"/>
    </source>
</evidence>
<name>A0A4Y9XTL7_9AGAM</name>
<sequence>MVRTRRATASATADTAASTPTTLHSALFSTSNSKQTSQNATPATSVGDQEELPALANGKGKGKARTRAAAGRKRAAASSDEEELDRDRDVRSGAGANKRRVVENRAYVEITSKTKDVVKATPKNKGKGKAPASAYATPRGRTRSGAVTPRTPWNLDSDEIVPDSEAGLDYDESADAGGSANTDVLEESDESASDYEDEGADSEDEAFDSGEDSTPAPAPKRARVRVQHRKRGSVVDDDTDVVDVDEDADAEELMLDAAIRESIRSAHALLEESAGGAGPSGVPQTAAARAAAAIEHQLALEAGHEIDLDALSELSGRESSDEEPLVKGKAKAGAKKGKAKPKTKTKKLTKKQLRRSATQEELDAKRTVKAEERALRAKLGRKLTYAEKSTLALHRHHPELKDAWGDLEAKLDIVTPKRAEQPSRLKVTLLPFQQESLYWLRKQELGPNGGGLLADEMGMGKTIQMISLLVSEPGKPNLVIAPTVAVMQWRNEIAAHSDGLSVLVWHGANRESKAVSASGQSGFKRQGKIIKEKSALHTFEWNRIILDEAHNIKERATNTAKATFELRAKFRWCLSGTPLQNRVGELYSLIRFLGGDPFSYYFYCGHSPMQHTCFWNNEILTPIQKNGMVGPGKTAFKKLRILLDRIMLRRTKLQRADDLGLPPRTVIVRRDFFSPEEKELYLSLFSDAKRQFSTYLDAGTLLNNYSNIFSLLTRMRQMACHPDLVIRSKNNAAAFAKENLGEATVCRLCNDIAEDAIQAKCRHIFDRECIRQYLDASIEEVPACPVCHLALTIDLEAEPLELAENTTVRQGILGRLNIDAWRSSSKIEALVEELDNLRRQDATTKSIVFSQFVNFFGSDRVLGCSARGSWCVAWRAR</sequence>
<dbReference type="Gene3D" id="3.40.50.10810">
    <property type="entry name" value="Tandem AAA-ATPase domain"/>
    <property type="match status" value="1"/>
</dbReference>
<dbReference type="AlphaFoldDB" id="A0A4Y9XTL7"/>
<accession>A0A4Y9XTL7</accession>
<feature type="compositionally biased region" description="Acidic residues" evidence="10">
    <location>
        <begin position="156"/>
        <end position="174"/>
    </location>
</feature>
<dbReference type="CDD" id="cd18008">
    <property type="entry name" value="DEXDc_SHPRH-like"/>
    <property type="match status" value="1"/>
</dbReference>
<evidence type="ECO:0000256" key="7">
    <source>
        <dbReference type="ARBA" id="ARBA00022833"/>
    </source>
</evidence>
<dbReference type="EMBL" id="SEOQ01001413">
    <property type="protein sequence ID" value="TFY51899.1"/>
    <property type="molecule type" value="Genomic_DNA"/>
</dbReference>
<dbReference type="GO" id="GO:0005524">
    <property type="term" value="F:ATP binding"/>
    <property type="evidence" value="ECO:0007669"/>
    <property type="project" value="UniProtKB-KW"/>
</dbReference>
<feature type="compositionally biased region" description="Basic residues" evidence="10">
    <location>
        <begin position="60"/>
        <end position="75"/>
    </location>
</feature>
<dbReference type="SMART" id="SM00487">
    <property type="entry name" value="DEXDc"/>
    <property type="match status" value="1"/>
</dbReference>
<evidence type="ECO:0000256" key="9">
    <source>
        <dbReference type="PROSITE-ProRule" id="PRU00175"/>
    </source>
</evidence>
<dbReference type="InterPro" id="IPR013083">
    <property type="entry name" value="Znf_RING/FYVE/PHD"/>
</dbReference>